<dbReference type="EMBL" id="KN824300">
    <property type="protein sequence ID" value="KIM27256.1"/>
    <property type="molecule type" value="Genomic_DNA"/>
</dbReference>
<evidence type="ECO:0000256" key="1">
    <source>
        <dbReference type="ARBA" id="ARBA00004544"/>
    </source>
</evidence>
<dbReference type="STRING" id="933852.A0A0C3B710"/>
<evidence type="ECO:0000256" key="3">
    <source>
        <dbReference type="ARBA" id="ARBA00022490"/>
    </source>
</evidence>
<keyword evidence="4" id="KW-0344">Guanine-nucleotide releasing factor</keyword>
<accession>A0A0C3B710</accession>
<evidence type="ECO:0000313" key="8">
    <source>
        <dbReference type="Proteomes" id="UP000054097"/>
    </source>
</evidence>
<evidence type="ECO:0000256" key="2">
    <source>
        <dbReference type="ARBA" id="ARBA00009049"/>
    </source>
</evidence>
<feature type="compositionally biased region" description="Low complexity" evidence="6">
    <location>
        <begin position="402"/>
        <end position="411"/>
    </location>
</feature>
<dbReference type="HOGENOM" id="CLU_015532_1_0_1"/>
<dbReference type="GO" id="GO:0001965">
    <property type="term" value="F:G-protein alpha-subunit binding"/>
    <property type="evidence" value="ECO:0007669"/>
    <property type="project" value="TreeGrafter"/>
</dbReference>
<dbReference type="GO" id="GO:0005938">
    <property type="term" value="C:cell cortex"/>
    <property type="evidence" value="ECO:0007669"/>
    <property type="project" value="UniProtKB-SubCell"/>
</dbReference>
<dbReference type="GO" id="GO:0007186">
    <property type="term" value="P:G protein-coupled receptor signaling pathway"/>
    <property type="evidence" value="ECO:0007669"/>
    <property type="project" value="TreeGrafter"/>
</dbReference>
<keyword evidence="3" id="KW-0963">Cytoplasm</keyword>
<feature type="compositionally biased region" description="Acidic residues" evidence="6">
    <location>
        <begin position="590"/>
        <end position="600"/>
    </location>
</feature>
<feature type="region of interest" description="Disordered" evidence="6">
    <location>
        <begin position="559"/>
        <end position="604"/>
    </location>
</feature>
<gene>
    <name evidence="7" type="ORF">M408DRAFT_330159</name>
</gene>
<dbReference type="Proteomes" id="UP000054097">
    <property type="component" value="Unassembled WGS sequence"/>
</dbReference>
<dbReference type="OrthoDB" id="5585685at2759"/>
<keyword evidence="5" id="KW-0143">Chaperone</keyword>
<feature type="compositionally biased region" description="Polar residues" evidence="6">
    <location>
        <begin position="284"/>
        <end position="299"/>
    </location>
</feature>
<feature type="region of interest" description="Disordered" evidence="6">
    <location>
        <begin position="284"/>
        <end position="411"/>
    </location>
</feature>
<dbReference type="Pfam" id="PF10165">
    <property type="entry name" value="Ric8"/>
    <property type="match status" value="1"/>
</dbReference>
<organism evidence="7 8">
    <name type="scientific">Serendipita vermifera MAFF 305830</name>
    <dbReference type="NCBI Taxonomy" id="933852"/>
    <lineage>
        <taxon>Eukaryota</taxon>
        <taxon>Fungi</taxon>
        <taxon>Dikarya</taxon>
        <taxon>Basidiomycota</taxon>
        <taxon>Agaricomycotina</taxon>
        <taxon>Agaricomycetes</taxon>
        <taxon>Sebacinales</taxon>
        <taxon>Serendipitaceae</taxon>
        <taxon>Serendipita</taxon>
    </lineage>
</organism>
<dbReference type="InterPro" id="IPR019318">
    <property type="entry name" value="Gua_nucleotide_exch_fac_Ric8"/>
</dbReference>
<comment type="similarity">
    <text evidence="2">Belongs to the synembryn family.</text>
</comment>
<dbReference type="InterPro" id="IPR008376">
    <property type="entry name" value="Chaperone_Ric-8_A/B"/>
</dbReference>
<evidence type="ECO:0000313" key="7">
    <source>
        <dbReference type="EMBL" id="KIM27256.1"/>
    </source>
</evidence>
<feature type="compositionally biased region" description="Polar residues" evidence="6">
    <location>
        <begin position="361"/>
        <end position="401"/>
    </location>
</feature>
<evidence type="ECO:0000256" key="4">
    <source>
        <dbReference type="ARBA" id="ARBA00022658"/>
    </source>
</evidence>
<name>A0A0C3B710_SERVB</name>
<protein>
    <submittedName>
        <fullName evidence="7">Uncharacterized protein</fullName>
    </submittedName>
</protein>
<feature type="compositionally biased region" description="Basic and acidic residues" evidence="6">
    <location>
        <begin position="309"/>
        <end position="322"/>
    </location>
</feature>
<reference evidence="8" key="2">
    <citation type="submission" date="2015-01" db="EMBL/GenBank/DDBJ databases">
        <title>Evolutionary Origins and Diversification of the Mycorrhizal Mutualists.</title>
        <authorList>
            <consortium name="DOE Joint Genome Institute"/>
            <consortium name="Mycorrhizal Genomics Consortium"/>
            <person name="Kohler A."/>
            <person name="Kuo A."/>
            <person name="Nagy L.G."/>
            <person name="Floudas D."/>
            <person name="Copeland A."/>
            <person name="Barry K.W."/>
            <person name="Cichocki N."/>
            <person name="Veneault-Fourrey C."/>
            <person name="LaButti K."/>
            <person name="Lindquist E.A."/>
            <person name="Lipzen A."/>
            <person name="Lundell T."/>
            <person name="Morin E."/>
            <person name="Murat C."/>
            <person name="Riley R."/>
            <person name="Ohm R."/>
            <person name="Sun H."/>
            <person name="Tunlid A."/>
            <person name="Henrissat B."/>
            <person name="Grigoriev I.V."/>
            <person name="Hibbett D.S."/>
            <person name="Martin F."/>
        </authorList>
    </citation>
    <scope>NUCLEOTIDE SEQUENCE [LARGE SCALE GENOMIC DNA]</scope>
    <source>
        <strain evidence="8">MAFF 305830</strain>
    </source>
</reference>
<keyword evidence="8" id="KW-1185">Reference proteome</keyword>
<dbReference type="PRINTS" id="PR01802">
    <property type="entry name" value="SYNEMBRYN"/>
</dbReference>
<reference evidence="7 8" key="1">
    <citation type="submission" date="2014-04" db="EMBL/GenBank/DDBJ databases">
        <authorList>
            <consortium name="DOE Joint Genome Institute"/>
            <person name="Kuo A."/>
            <person name="Zuccaro A."/>
            <person name="Kohler A."/>
            <person name="Nagy L.G."/>
            <person name="Floudas D."/>
            <person name="Copeland A."/>
            <person name="Barry K.W."/>
            <person name="Cichocki N."/>
            <person name="Veneault-Fourrey C."/>
            <person name="LaButti K."/>
            <person name="Lindquist E.A."/>
            <person name="Lipzen A."/>
            <person name="Lundell T."/>
            <person name="Morin E."/>
            <person name="Murat C."/>
            <person name="Sun H."/>
            <person name="Tunlid A."/>
            <person name="Henrissat B."/>
            <person name="Grigoriev I.V."/>
            <person name="Hibbett D.S."/>
            <person name="Martin F."/>
            <person name="Nordberg H.P."/>
            <person name="Cantor M.N."/>
            <person name="Hua S.X."/>
        </authorList>
    </citation>
    <scope>NUCLEOTIDE SEQUENCE [LARGE SCALE GENOMIC DNA]</scope>
    <source>
        <strain evidence="7 8">MAFF 305830</strain>
    </source>
</reference>
<feature type="compositionally biased region" description="Low complexity" evidence="6">
    <location>
        <begin position="564"/>
        <end position="576"/>
    </location>
</feature>
<evidence type="ECO:0000256" key="5">
    <source>
        <dbReference type="ARBA" id="ARBA00023186"/>
    </source>
</evidence>
<proteinExistence type="inferred from homology"/>
<dbReference type="AlphaFoldDB" id="A0A0C3B710"/>
<dbReference type="PANTHER" id="PTHR12425:SF5">
    <property type="entry name" value="SYNEMBRYN"/>
    <property type="match status" value="1"/>
</dbReference>
<dbReference type="GO" id="GO:0005085">
    <property type="term" value="F:guanyl-nucleotide exchange factor activity"/>
    <property type="evidence" value="ECO:0007669"/>
    <property type="project" value="UniProtKB-KW"/>
</dbReference>
<dbReference type="PANTHER" id="PTHR12425">
    <property type="entry name" value="SYNEMBRYN"/>
    <property type="match status" value="1"/>
</dbReference>
<evidence type="ECO:0000256" key="6">
    <source>
        <dbReference type="SAM" id="MobiDB-lite"/>
    </source>
</evidence>
<comment type="subcellular location">
    <subcellularLocation>
        <location evidence="1">Cytoplasm</location>
        <location evidence="1">Cell cortex</location>
    </subcellularLocation>
</comment>
<sequence>MAGLWTRYMESTSGTKPTIVSQIIQASPTSITAEDRKGLVQNLLDDIESNSFQKQDVPKALLAIKTLARMPEGSTVLVKQSNLKALYKLASPSNPAAVSSETLRCVANALLLVESGRDGWVNIEGGQLCLQYLCDPKTNEEFCFLNARILFLSTVKQSAFLKGIAEDKKQLESTADRCEALLDSITAGKPFARDALTDVLKFIFNLFLQYPRMVDAEAGTSGGSGKVMGEQWSSRFDPFIAPLTRVLVGLPVAKPPLAAPLTHVIHALLNIPVAPYTNIWFPSGSPSSSPTVRHSTIDMSTLKGKLKKQRSEADKDKDKEYKPPSSSFADPFQRAMSLLSSQRRSFGSSPRPDPPRRSMGSAPSVSATDSPSRSSANSQVPSPTRARSSSPLPHSSEKGTNASASSSSTSSSATKYHIVHHACALLDSTLEIYWPGTTEADSPDVRAAAKRENVVLDEVITPLVVLLARLGADPGARAEMRRWILPEDLDRKDPLEGRGDVLGRCMRLMSCVYFPRLKDAIGEWFYMLAGEDGSTLSALIGYGNAAGFLFNKGILSAPPPPPASSSASGSSSIPVPENINPITGTINREMEDDGPEMTEEEKEREAEKLFVLFDRLEKSGMVENPVRKAIQEGKLSMGPFGP</sequence>